<evidence type="ECO:0000313" key="3">
    <source>
        <dbReference type="EMBL" id="QEE25204.1"/>
    </source>
</evidence>
<dbReference type="AlphaFoldDB" id="A0A5B9E0Z1"/>
<proteinExistence type="predicted"/>
<accession>A0A5B9E0Z1</accession>
<dbReference type="InterPro" id="IPR026026">
    <property type="entry name" value="HIT_Hint"/>
</dbReference>
<dbReference type="PIRSF" id="PIRSF000714">
    <property type="entry name" value="HIT"/>
    <property type="match status" value="1"/>
</dbReference>
<dbReference type="Gene3D" id="3.30.428.10">
    <property type="entry name" value="HIT-like"/>
    <property type="match status" value="1"/>
</dbReference>
<dbReference type="KEGG" id="rgl:CS053_12400"/>
<dbReference type="SUPFAM" id="SSF54197">
    <property type="entry name" value="HIT-like"/>
    <property type="match status" value="1"/>
</dbReference>
<evidence type="ECO:0000259" key="2">
    <source>
        <dbReference type="PROSITE" id="PS51084"/>
    </source>
</evidence>
<comment type="caution">
    <text evidence="1">Lacks conserved residue(s) required for the propagation of feature annotation.</text>
</comment>
<name>A0A5B9E0Z1_9GAMM</name>
<dbReference type="PROSITE" id="PS51084">
    <property type="entry name" value="HIT_2"/>
    <property type="match status" value="1"/>
</dbReference>
<dbReference type="InterPro" id="IPR036265">
    <property type="entry name" value="HIT-like_sf"/>
</dbReference>
<reference evidence="3 4" key="1">
    <citation type="submission" date="2019-08" db="EMBL/GenBank/DDBJ databases">
        <title>Complete genome sequence of Rhodanobacter glycinis strain T01E-68 isolated from tomato root.</title>
        <authorList>
            <person name="Weon H.-Y."/>
            <person name="Lee S.A."/>
        </authorList>
    </citation>
    <scope>NUCLEOTIDE SEQUENCE [LARGE SCALE GENOMIC DNA]</scope>
    <source>
        <strain evidence="3 4">T01E-68</strain>
    </source>
</reference>
<dbReference type="RefSeq" id="WP_147627657.1">
    <property type="nucleotide sequence ID" value="NZ_CP042807.1"/>
</dbReference>
<organism evidence="3 4">
    <name type="scientific">Rhodanobacter glycinis</name>
    <dbReference type="NCBI Taxonomy" id="582702"/>
    <lineage>
        <taxon>Bacteria</taxon>
        <taxon>Pseudomonadati</taxon>
        <taxon>Pseudomonadota</taxon>
        <taxon>Gammaproteobacteria</taxon>
        <taxon>Lysobacterales</taxon>
        <taxon>Rhodanobacteraceae</taxon>
        <taxon>Rhodanobacter</taxon>
    </lineage>
</organism>
<dbReference type="InterPro" id="IPR011146">
    <property type="entry name" value="HIT-like"/>
</dbReference>
<gene>
    <name evidence="3" type="ORF">CS053_12400</name>
</gene>
<sequence>MSETAFTLDPRLQGDTRPVISLPLCDVLLMNDARFPWLILVPRQAGKSEIADLAEADQARLWQEVNKAGAALRATARCDKLNIGALGNIVRQLHVHVVARCDGDAAWPGPVWGSGHALSYDDAERRRRIENLHAALTATH</sequence>
<evidence type="ECO:0000313" key="4">
    <source>
        <dbReference type="Proteomes" id="UP000321807"/>
    </source>
</evidence>
<dbReference type="Pfam" id="PF01230">
    <property type="entry name" value="HIT"/>
    <property type="match status" value="1"/>
</dbReference>
<dbReference type="Proteomes" id="UP000321807">
    <property type="component" value="Chromosome"/>
</dbReference>
<feature type="domain" description="HIT" evidence="2">
    <location>
        <begin position="38"/>
        <end position="107"/>
    </location>
</feature>
<dbReference type="EMBL" id="CP042807">
    <property type="protein sequence ID" value="QEE25204.1"/>
    <property type="molecule type" value="Genomic_DNA"/>
</dbReference>
<dbReference type="GO" id="GO:0003824">
    <property type="term" value="F:catalytic activity"/>
    <property type="evidence" value="ECO:0007669"/>
    <property type="project" value="InterPro"/>
</dbReference>
<evidence type="ECO:0000256" key="1">
    <source>
        <dbReference type="PROSITE-ProRule" id="PRU00464"/>
    </source>
</evidence>
<protein>
    <submittedName>
        <fullName evidence="3">HIT domain-containing protein</fullName>
    </submittedName>
</protein>